<accession>A0ABY0IEM8</accession>
<keyword evidence="4" id="KW-1185">Reference proteome</keyword>
<dbReference type="InterPro" id="IPR001482">
    <property type="entry name" value="T2SS/T4SS_dom"/>
</dbReference>
<dbReference type="Gene3D" id="3.30.450.370">
    <property type="match status" value="1"/>
</dbReference>
<comment type="similarity">
    <text evidence="1">Belongs to the GSP E family.</text>
</comment>
<dbReference type="Proteomes" id="UP000443582">
    <property type="component" value="Unassembled WGS sequence"/>
</dbReference>
<dbReference type="PANTHER" id="PTHR30486:SF6">
    <property type="entry name" value="TYPE IV PILUS RETRACTATION ATPASE PILT"/>
    <property type="match status" value="1"/>
</dbReference>
<evidence type="ECO:0000313" key="4">
    <source>
        <dbReference type="Proteomes" id="UP000443582"/>
    </source>
</evidence>
<evidence type="ECO:0000259" key="2">
    <source>
        <dbReference type="Pfam" id="PF00437"/>
    </source>
</evidence>
<sequence>MTENSIWKMLDDLSTKRGISEIVINGPNSVFVERAGEFIGLNVNINKKDILDFATEVAIFNKKEFSNNDPILDGRLPDGSRVNIISEPFASSGTSITIRKYLSNNFELEKHGALFNIPENVVPFLMALMRSRKNILISGGTGSGKTTFMNMLLKEVDQGERIITIEDTIELVLKQPNSVRLEAGLDKNISMSELVKNTLRMRPDRIIVGEVRGAETFDMIQAMNTGHDGSMTSIHANSPVECLQRVESLFLMSGFDLPYHVVRRYISTAVDYIIQLGRGENGRRKVTQIMEVNSMEGNHILTTSVFETENDELIFSGAVPSSANDLQHKGDLEINYWNTL</sequence>
<dbReference type="PANTHER" id="PTHR30486">
    <property type="entry name" value="TWITCHING MOTILITY PROTEIN PILT"/>
    <property type="match status" value="1"/>
</dbReference>
<dbReference type="EMBL" id="QDKL01000003">
    <property type="protein sequence ID" value="RZF21087.1"/>
    <property type="molecule type" value="Genomic_DNA"/>
</dbReference>
<reference evidence="4" key="1">
    <citation type="journal article" date="2019" name="Int. J. Syst. Evol. Microbiol.">
        <title>Halobacteriovorax valvorus sp. nov., a novel prokaryotic predator isolated from coastal seawater of China.</title>
        <authorList>
            <person name="Chen M.-X."/>
        </authorList>
    </citation>
    <scope>NUCLEOTIDE SEQUENCE [LARGE SCALE GENOMIC DNA]</scope>
    <source>
        <strain evidence="4">BL9</strain>
    </source>
</reference>
<dbReference type="CDD" id="cd01130">
    <property type="entry name" value="VirB11-like_ATPase"/>
    <property type="match status" value="1"/>
</dbReference>
<dbReference type="RefSeq" id="WP_115363545.1">
    <property type="nucleotide sequence ID" value="NZ_QDKL01000003.1"/>
</dbReference>
<organism evidence="3 4">
    <name type="scientific">Halobacteriovorax vibrionivorans</name>
    <dbReference type="NCBI Taxonomy" id="2152716"/>
    <lineage>
        <taxon>Bacteria</taxon>
        <taxon>Pseudomonadati</taxon>
        <taxon>Bdellovibrionota</taxon>
        <taxon>Bacteriovoracia</taxon>
        <taxon>Bacteriovoracales</taxon>
        <taxon>Halobacteriovoraceae</taxon>
        <taxon>Halobacteriovorax</taxon>
    </lineage>
</organism>
<comment type="caution">
    <text evidence="3">The sequence shown here is derived from an EMBL/GenBank/DDBJ whole genome shotgun (WGS) entry which is preliminary data.</text>
</comment>
<dbReference type="Gene3D" id="3.40.50.300">
    <property type="entry name" value="P-loop containing nucleotide triphosphate hydrolases"/>
    <property type="match status" value="1"/>
</dbReference>
<dbReference type="InterPro" id="IPR050921">
    <property type="entry name" value="T4SS_GSP_E_ATPase"/>
</dbReference>
<dbReference type="Pfam" id="PF00437">
    <property type="entry name" value="T2SSE"/>
    <property type="match status" value="1"/>
</dbReference>
<name>A0ABY0IEM8_9BACT</name>
<dbReference type="SUPFAM" id="SSF52540">
    <property type="entry name" value="P-loop containing nucleoside triphosphate hydrolases"/>
    <property type="match status" value="1"/>
</dbReference>
<protein>
    <submittedName>
        <fullName evidence="3">CpaF family protein</fullName>
    </submittedName>
</protein>
<gene>
    <name evidence="3" type="ORF">DAY19_13995</name>
</gene>
<dbReference type="InterPro" id="IPR027417">
    <property type="entry name" value="P-loop_NTPase"/>
</dbReference>
<evidence type="ECO:0000313" key="3">
    <source>
        <dbReference type="EMBL" id="RZF21087.1"/>
    </source>
</evidence>
<evidence type="ECO:0000256" key="1">
    <source>
        <dbReference type="ARBA" id="ARBA00006611"/>
    </source>
</evidence>
<proteinExistence type="inferred from homology"/>
<feature type="domain" description="Bacterial type II secretion system protein E" evidence="2">
    <location>
        <begin position="16"/>
        <end position="278"/>
    </location>
</feature>